<reference evidence="4 5" key="1">
    <citation type="submission" date="2021-06" db="EMBL/GenBank/DDBJ databases">
        <authorList>
            <person name="Sun Q."/>
            <person name="Li D."/>
        </authorList>
    </citation>
    <scope>NUCLEOTIDE SEQUENCE [LARGE SCALE GENOMIC DNA]</scope>
    <source>
        <strain evidence="4 5">MSJ-40</strain>
    </source>
</reference>
<proteinExistence type="predicted"/>
<organism evidence="4 5">
    <name type="scientific">Tissierella simiarum</name>
    <dbReference type="NCBI Taxonomy" id="2841534"/>
    <lineage>
        <taxon>Bacteria</taxon>
        <taxon>Bacillati</taxon>
        <taxon>Bacillota</taxon>
        <taxon>Tissierellia</taxon>
        <taxon>Tissierellales</taxon>
        <taxon>Tissierellaceae</taxon>
        <taxon>Tissierella</taxon>
    </lineage>
</organism>
<dbReference type="InterPro" id="IPR050570">
    <property type="entry name" value="Cell_wall_metabolism_enzyme"/>
</dbReference>
<evidence type="ECO:0000313" key="4">
    <source>
        <dbReference type="EMBL" id="MBU5436718.1"/>
    </source>
</evidence>
<dbReference type="InterPro" id="IPR016047">
    <property type="entry name" value="M23ase_b-sheet_dom"/>
</dbReference>
<dbReference type="Proteomes" id="UP000749471">
    <property type="component" value="Unassembled WGS sequence"/>
</dbReference>
<evidence type="ECO:0000256" key="1">
    <source>
        <dbReference type="SAM" id="MobiDB-lite"/>
    </source>
</evidence>
<accession>A0ABS6E395</accession>
<dbReference type="CDD" id="cd12797">
    <property type="entry name" value="M23_peptidase"/>
    <property type="match status" value="1"/>
</dbReference>
<dbReference type="Pfam" id="PF01551">
    <property type="entry name" value="Peptidase_M23"/>
    <property type="match status" value="1"/>
</dbReference>
<feature type="region of interest" description="Disordered" evidence="1">
    <location>
        <begin position="118"/>
        <end position="152"/>
    </location>
</feature>
<name>A0ABS6E395_9FIRM</name>
<feature type="domain" description="M23ase beta-sheet core" evidence="3">
    <location>
        <begin position="190"/>
        <end position="288"/>
    </location>
</feature>
<evidence type="ECO:0000259" key="3">
    <source>
        <dbReference type="Pfam" id="PF01551"/>
    </source>
</evidence>
<keyword evidence="2" id="KW-0472">Membrane</keyword>
<dbReference type="EMBL" id="JAHLPM010000001">
    <property type="protein sequence ID" value="MBU5436718.1"/>
    <property type="molecule type" value="Genomic_DNA"/>
</dbReference>
<keyword evidence="5" id="KW-1185">Reference proteome</keyword>
<evidence type="ECO:0000313" key="5">
    <source>
        <dbReference type="Proteomes" id="UP000749471"/>
    </source>
</evidence>
<sequence length="293" mass="33329">MKNKFSKLIEKNGFLLFLFICVCIVAVGTIFVSTRSLKGIDENVGEKDLTILENEPYRESVNYKKDSNENTIEDMELKSREEVETKDKVEEETKEVKEIEETKDVEEVKEAEKVKEVEKAEKEEEEAVEVALREEEKPDKKDKNEEEKEEELEFVEDKTITLVLPVEGDVKTEFTKDTLIYSETLEEWTSHLGIDIAAKEGTMVKAAMDGTVKKVYEDKLWGKVIIIDHGNGLETKYANLSTVEMVKEGLKVKKGDPISGVGKSAPIEMMMEPHVHFEVIKDGKMVDPSSISK</sequence>
<protein>
    <submittedName>
        <fullName evidence="4">M23 family metallopeptidase</fullName>
    </submittedName>
</protein>
<gene>
    <name evidence="4" type="ORF">KQI42_01790</name>
</gene>
<dbReference type="PANTHER" id="PTHR21666">
    <property type="entry name" value="PEPTIDASE-RELATED"/>
    <property type="match status" value="1"/>
</dbReference>
<evidence type="ECO:0000256" key="2">
    <source>
        <dbReference type="SAM" id="Phobius"/>
    </source>
</evidence>
<comment type="caution">
    <text evidence="4">The sequence shown here is derived from an EMBL/GenBank/DDBJ whole genome shotgun (WGS) entry which is preliminary data.</text>
</comment>
<feature type="transmembrane region" description="Helical" evidence="2">
    <location>
        <begin position="12"/>
        <end position="32"/>
    </location>
</feature>
<feature type="compositionally biased region" description="Basic and acidic residues" evidence="1">
    <location>
        <begin position="131"/>
        <end position="146"/>
    </location>
</feature>
<keyword evidence="2" id="KW-1133">Transmembrane helix</keyword>
<dbReference type="RefSeq" id="WP_216516131.1">
    <property type="nucleotide sequence ID" value="NZ_JAHLPM010000001.1"/>
</dbReference>
<dbReference type="PANTHER" id="PTHR21666:SF270">
    <property type="entry name" value="MUREIN HYDROLASE ACTIVATOR ENVC"/>
    <property type="match status" value="1"/>
</dbReference>
<keyword evidence="2" id="KW-0812">Transmembrane</keyword>